<dbReference type="PROSITE" id="PS51257">
    <property type="entry name" value="PROKAR_LIPOPROTEIN"/>
    <property type="match status" value="1"/>
</dbReference>
<dbReference type="GO" id="GO:0004222">
    <property type="term" value="F:metalloendopeptidase activity"/>
    <property type="evidence" value="ECO:0007669"/>
    <property type="project" value="TreeGrafter"/>
</dbReference>
<evidence type="ECO:0000313" key="3">
    <source>
        <dbReference type="EMBL" id="SDG86185.1"/>
    </source>
</evidence>
<dbReference type="InterPro" id="IPR016047">
    <property type="entry name" value="M23ase_b-sheet_dom"/>
</dbReference>
<proteinExistence type="predicted"/>
<dbReference type="PANTHER" id="PTHR21666">
    <property type="entry name" value="PEPTIDASE-RELATED"/>
    <property type="match status" value="1"/>
</dbReference>
<keyword evidence="4" id="KW-1185">Reference proteome</keyword>
<dbReference type="Pfam" id="PF01551">
    <property type="entry name" value="Peptidase_M23"/>
    <property type="match status" value="1"/>
</dbReference>
<dbReference type="Proteomes" id="UP000198967">
    <property type="component" value="Unassembled WGS sequence"/>
</dbReference>
<dbReference type="InterPro" id="IPR050570">
    <property type="entry name" value="Cell_wall_metabolism_enzyme"/>
</dbReference>
<keyword evidence="1" id="KW-0732">Signal</keyword>
<reference evidence="3 4" key="1">
    <citation type="submission" date="2016-10" db="EMBL/GenBank/DDBJ databases">
        <authorList>
            <person name="de Groot N.N."/>
        </authorList>
    </citation>
    <scope>NUCLEOTIDE SEQUENCE [LARGE SCALE GENOMIC DNA]</scope>
    <source>
        <strain evidence="3 4">CGMCC 4.3143</strain>
    </source>
</reference>
<dbReference type="EMBL" id="FNBE01000016">
    <property type="protein sequence ID" value="SDG86185.1"/>
    <property type="molecule type" value="Genomic_DNA"/>
</dbReference>
<dbReference type="PANTHER" id="PTHR21666:SF270">
    <property type="entry name" value="MUREIN HYDROLASE ACTIVATOR ENVC"/>
    <property type="match status" value="1"/>
</dbReference>
<dbReference type="SUPFAM" id="SSF51261">
    <property type="entry name" value="Duplicated hybrid motif"/>
    <property type="match status" value="1"/>
</dbReference>
<feature type="chain" id="PRO_5038486611" evidence="1">
    <location>
        <begin position="22"/>
        <end position="412"/>
    </location>
</feature>
<evidence type="ECO:0000256" key="1">
    <source>
        <dbReference type="SAM" id="SignalP"/>
    </source>
</evidence>
<dbReference type="RefSeq" id="WP_093088475.1">
    <property type="nucleotide sequence ID" value="NZ_FNBE01000016.1"/>
</dbReference>
<sequence length="412" mass="41860">MTTVTARVGCAALLAAVLTLAGCASSPPPEPTTTAAASNASAALPVGPDATAVLTPIAARPLSPEIYPVLGADDRLHLAYELQIVNMSGGRVLLDSVAVLGDGDTALTTIPQADLRLRLAGGASGDAFGPGQAADLFLDVTLPADATPPQVVRHTFAVAMPDGATKNLTFTGVPVAVSDQQAVVVAPPLKGKGWVAGNGCCDAVTAHRGATLPVDGTIRVAQRFAIDFVQLDAAGQLYTGDPADNASFPFFGDEILSAADGTVVRVLDGEPNQPPGTLPAGANLQNADGNYVVVDIGSGRFAFYAHMQPGTVRVKVGDQVKTGDVLGILGNSGNTDAPHLHFHIMDGPSPLQSNGLPFVLTSFTGTGVVGDEAAIVAPFAPQAPVVPIDAATWAGPHRDQLPLNLQVVDFGS</sequence>
<evidence type="ECO:0000313" key="4">
    <source>
        <dbReference type="Proteomes" id="UP000198967"/>
    </source>
</evidence>
<dbReference type="CDD" id="cd12797">
    <property type="entry name" value="M23_peptidase"/>
    <property type="match status" value="1"/>
</dbReference>
<dbReference type="Gene3D" id="2.70.70.10">
    <property type="entry name" value="Glucose Permease (Domain IIA)"/>
    <property type="match status" value="1"/>
</dbReference>
<organism evidence="3 4">
    <name type="scientific">Pseudonocardia oroxyli</name>
    <dbReference type="NCBI Taxonomy" id="366584"/>
    <lineage>
        <taxon>Bacteria</taxon>
        <taxon>Bacillati</taxon>
        <taxon>Actinomycetota</taxon>
        <taxon>Actinomycetes</taxon>
        <taxon>Pseudonocardiales</taxon>
        <taxon>Pseudonocardiaceae</taxon>
        <taxon>Pseudonocardia</taxon>
    </lineage>
</organism>
<dbReference type="STRING" id="366584.SAMN05216377_11649"/>
<dbReference type="OrthoDB" id="9809488at2"/>
<dbReference type="AlphaFoldDB" id="A0A1G7XPN3"/>
<dbReference type="InterPro" id="IPR011055">
    <property type="entry name" value="Dup_hybrid_motif"/>
</dbReference>
<accession>A0A1G7XPN3</accession>
<feature type="domain" description="M23ase beta-sheet core" evidence="2">
    <location>
        <begin position="252"/>
        <end position="347"/>
    </location>
</feature>
<evidence type="ECO:0000259" key="2">
    <source>
        <dbReference type="Pfam" id="PF01551"/>
    </source>
</evidence>
<name>A0A1G7XPN3_PSEOR</name>
<protein>
    <submittedName>
        <fullName evidence="3">Peptidase family M23</fullName>
    </submittedName>
</protein>
<gene>
    <name evidence="3" type="ORF">SAMN05216377_11649</name>
</gene>
<feature type="signal peptide" evidence="1">
    <location>
        <begin position="1"/>
        <end position="21"/>
    </location>
</feature>